<reference evidence="1 2" key="1">
    <citation type="submission" date="2021-07" db="EMBL/GenBank/DDBJ databases">
        <authorList>
            <person name="Palmer J.M."/>
        </authorList>
    </citation>
    <scope>NUCLEOTIDE SEQUENCE [LARGE SCALE GENOMIC DNA]</scope>
    <source>
        <strain evidence="1 2">AT_MEX2019</strain>
        <tissue evidence="1">Muscle</tissue>
    </source>
</reference>
<sequence>MYLYNYSPSLQINNLLELLSFSLSPSLLSLPPSSSMGVTGEQAAWSKGGMGNDVSRLRQNLRRTFTFLLTKRSLRSTSLHSNQICISSDEPLNFPLLLDFERSRNVWMP</sequence>
<name>A0ABU7AFM7_9TELE</name>
<comment type="caution">
    <text evidence="1">The sequence shown here is derived from an EMBL/GenBank/DDBJ whole genome shotgun (WGS) entry which is preliminary data.</text>
</comment>
<keyword evidence="2" id="KW-1185">Reference proteome</keyword>
<dbReference type="Proteomes" id="UP001345963">
    <property type="component" value="Unassembled WGS sequence"/>
</dbReference>
<proteinExistence type="predicted"/>
<accession>A0ABU7AFM7</accession>
<dbReference type="EMBL" id="JAHUTI010013302">
    <property type="protein sequence ID" value="MED6236957.1"/>
    <property type="molecule type" value="Genomic_DNA"/>
</dbReference>
<evidence type="ECO:0000313" key="1">
    <source>
        <dbReference type="EMBL" id="MED6236957.1"/>
    </source>
</evidence>
<evidence type="ECO:0000313" key="2">
    <source>
        <dbReference type="Proteomes" id="UP001345963"/>
    </source>
</evidence>
<organism evidence="1 2">
    <name type="scientific">Ataeniobius toweri</name>
    <dbReference type="NCBI Taxonomy" id="208326"/>
    <lineage>
        <taxon>Eukaryota</taxon>
        <taxon>Metazoa</taxon>
        <taxon>Chordata</taxon>
        <taxon>Craniata</taxon>
        <taxon>Vertebrata</taxon>
        <taxon>Euteleostomi</taxon>
        <taxon>Actinopterygii</taxon>
        <taxon>Neopterygii</taxon>
        <taxon>Teleostei</taxon>
        <taxon>Neoteleostei</taxon>
        <taxon>Acanthomorphata</taxon>
        <taxon>Ovalentaria</taxon>
        <taxon>Atherinomorphae</taxon>
        <taxon>Cyprinodontiformes</taxon>
        <taxon>Goodeidae</taxon>
        <taxon>Ataeniobius</taxon>
    </lineage>
</organism>
<protein>
    <submittedName>
        <fullName evidence="1">Uncharacterized protein</fullName>
    </submittedName>
</protein>
<gene>
    <name evidence="1" type="ORF">ATANTOWER_016781</name>
</gene>